<proteinExistence type="predicted"/>
<dbReference type="OrthoDB" id="1934145at2759"/>
<name>A0A8T2UYA2_CERRI</name>
<dbReference type="EMBL" id="CM035409">
    <property type="protein sequence ID" value="KAH7440202.1"/>
    <property type="molecule type" value="Genomic_DNA"/>
</dbReference>
<dbReference type="AlphaFoldDB" id="A0A8T2UYA2"/>
<organism evidence="2 3">
    <name type="scientific">Ceratopteris richardii</name>
    <name type="common">Triangle waterfern</name>
    <dbReference type="NCBI Taxonomy" id="49495"/>
    <lineage>
        <taxon>Eukaryota</taxon>
        <taxon>Viridiplantae</taxon>
        <taxon>Streptophyta</taxon>
        <taxon>Embryophyta</taxon>
        <taxon>Tracheophyta</taxon>
        <taxon>Polypodiopsida</taxon>
        <taxon>Polypodiidae</taxon>
        <taxon>Polypodiales</taxon>
        <taxon>Pteridineae</taxon>
        <taxon>Pteridaceae</taxon>
        <taxon>Parkerioideae</taxon>
        <taxon>Ceratopteris</taxon>
    </lineage>
</organism>
<dbReference type="Proteomes" id="UP000825935">
    <property type="component" value="Chromosome 4"/>
</dbReference>
<sequence>MLFVFSPNGGLALKDVTLHLKHHPFIRSHALKMLTWNEQAAMATHQLAACSVLPSSSRPASSACCKTELSRCYVPRSPLRFLSRASSSTGDAVTEVSKDDGLEEEAETDAKQSGEDDDFEERLAKIRRRSNSGTGTKAAKRKARKSGDYTSLASTGGKGKAVEVFLPPVPLKDPISDGLPVALGFNSYTERINGRFAALGLAAVLLVELATGSSFLKYHESSVIGLQAYTMLAASAIFIKYEKEKISVWPKRKD</sequence>
<evidence type="ECO:0000313" key="3">
    <source>
        <dbReference type="Proteomes" id="UP000825935"/>
    </source>
</evidence>
<protein>
    <submittedName>
        <fullName evidence="2">Uncharacterized protein</fullName>
    </submittedName>
</protein>
<dbReference type="SUPFAM" id="SSF103511">
    <property type="entry name" value="Chlorophyll a-b binding protein"/>
    <property type="match status" value="1"/>
</dbReference>
<evidence type="ECO:0000256" key="1">
    <source>
        <dbReference type="SAM" id="MobiDB-lite"/>
    </source>
</evidence>
<comment type="caution">
    <text evidence="2">The sequence shown here is derived from an EMBL/GenBank/DDBJ whole genome shotgun (WGS) entry which is preliminary data.</text>
</comment>
<evidence type="ECO:0000313" key="2">
    <source>
        <dbReference type="EMBL" id="KAH7440202.1"/>
    </source>
</evidence>
<accession>A0A8T2UYA2</accession>
<gene>
    <name evidence="2" type="ORF">KP509_04G096200</name>
</gene>
<feature type="region of interest" description="Disordered" evidence="1">
    <location>
        <begin position="90"/>
        <end position="155"/>
    </location>
</feature>
<keyword evidence="3" id="KW-1185">Reference proteome</keyword>
<reference evidence="2" key="1">
    <citation type="submission" date="2021-08" db="EMBL/GenBank/DDBJ databases">
        <title>WGS assembly of Ceratopteris richardii.</title>
        <authorList>
            <person name="Marchant D.B."/>
            <person name="Chen G."/>
            <person name="Jenkins J."/>
            <person name="Shu S."/>
            <person name="Leebens-Mack J."/>
            <person name="Grimwood J."/>
            <person name="Schmutz J."/>
            <person name="Soltis P."/>
            <person name="Soltis D."/>
            <person name="Chen Z.-H."/>
        </authorList>
    </citation>
    <scope>NUCLEOTIDE SEQUENCE</scope>
    <source>
        <strain evidence="2">Whitten #5841</strain>
        <tissue evidence="2">Leaf</tissue>
    </source>
</reference>